<proteinExistence type="predicted"/>
<name>A0A9K3JJA6_HELAN</name>
<dbReference type="AlphaFoldDB" id="A0A9K3JJA6"/>
<dbReference type="Gramene" id="mRNA:HanXRQr2_Chr03g0131671">
    <property type="protein sequence ID" value="CDS:HanXRQr2_Chr03g0131671.1"/>
    <property type="gene ID" value="HanXRQr2_Chr03g0131671"/>
</dbReference>
<reference evidence="1" key="1">
    <citation type="journal article" date="2017" name="Nature">
        <title>The sunflower genome provides insights into oil metabolism, flowering and Asterid evolution.</title>
        <authorList>
            <person name="Badouin H."/>
            <person name="Gouzy J."/>
            <person name="Grassa C.J."/>
            <person name="Murat F."/>
            <person name="Staton S.E."/>
            <person name="Cottret L."/>
            <person name="Lelandais-Briere C."/>
            <person name="Owens G.L."/>
            <person name="Carrere S."/>
            <person name="Mayjonade B."/>
            <person name="Legrand L."/>
            <person name="Gill N."/>
            <person name="Kane N.C."/>
            <person name="Bowers J.E."/>
            <person name="Hubner S."/>
            <person name="Bellec A."/>
            <person name="Berard A."/>
            <person name="Berges H."/>
            <person name="Blanchet N."/>
            <person name="Boniface M.C."/>
            <person name="Brunel D."/>
            <person name="Catrice O."/>
            <person name="Chaidir N."/>
            <person name="Claudel C."/>
            <person name="Donnadieu C."/>
            <person name="Faraut T."/>
            <person name="Fievet G."/>
            <person name="Helmstetter N."/>
            <person name="King M."/>
            <person name="Knapp S.J."/>
            <person name="Lai Z."/>
            <person name="Le Paslier M.C."/>
            <person name="Lippi Y."/>
            <person name="Lorenzon L."/>
            <person name="Mandel J.R."/>
            <person name="Marage G."/>
            <person name="Marchand G."/>
            <person name="Marquand E."/>
            <person name="Bret-Mestries E."/>
            <person name="Morien E."/>
            <person name="Nambeesan S."/>
            <person name="Nguyen T."/>
            <person name="Pegot-Espagnet P."/>
            <person name="Pouilly N."/>
            <person name="Raftis F."/>
            <person name="Sallet E."/>
            <person name="Schiex T."/>
            <person name="Thomas J."/>
            <person name="Vandecasteele C."/>
            <person name="Vares D."/>
            <person name="Vear F."/>
            <person name="Vautrin S."/>
            <person name="Crespi M."/>
            <person name="Mangin B."/>
            <person name="Burke J.M."/>
            <person name="Salse J."/>
            <person name="Munos S."/>
            <person name="Vincourt P."/>
            <person name="Rieseberg L.H."/>
            <person name="Langlade N.B."/>
        </authorList>
    </citation>
    <scope>NUCLEOTIDE SEQUENCE</scope>
    <source>
        <tissue evidence="1">Leaves</tissue>
    </source>
</reference>
<keyword evidence="2" id="KW-1185">Reference proteome</keyword>
<accession>A0A9K3JJA6</accession>
<comment type="caution">
    <text evidence="1">The sequence shown here is derived from an EMBL/GenBank/DDBJ whole genome shotgun (WGS) entry which is preliminary data.</text>
</comment>
<evidence type="ECO:0000313" key="2">
    <source>
        <dbReference type="Proteomes" id="UP000215914"/>
    </source>
</evidence>
<protein>
    <submittedName>
        <fullName evidence="1">Uncharacterized protein</fullName>
    </submittedName>
</protein>
<reference evidence="1" key="2">
    <citation type="submission" date="2020-06" db="EMBL/GenBank/DDBJ databases">
        <title>Helianthus annuus Genome sequencing and assembly Release 2.</title>
        <authorList>
            <person name="Gouzy J."/>
            <person name="Langlade N."/>
            <person name="Munos S."/>
        </authorList>
    </citation>
    <scope>NUCLEOTIDE SEQUENCE</scope>
    <source>
        <tissue evidence="1">Leaves</tissue>
    </source>
</reference>
<sequence length="98" mass="10465">MFSRINDQKSITSNSLTTVSGSPTITSGDIPYFAMLATYSVPESSSGTMHTCLPHVWVDATANPMLVVNISPRHHVSTMSVAFQPAAIVDINSVTLDP</sequence>
<dbReference type="Proteomes" id="UP000215914">
    <property type="component" value="Unassembled WGS sequence"/>
</dbReference>
<organism evidence="1 2">
    <name type="scientific">Helianthus annuus</name>
    <name type="common">Common sunflower</name>
    <dbReference type="NCBI Taxonomy" id="4232"/>
    <lineage>
        <taxon>Eukaryota</taxon>
        <taxon>Viridiplantae</taxon>
        <taxon>Streptophyta</taxon>
        <taxon>Embryophyta</taxon>
        <taxon>Tracheophyta</taxon>
        <taxon>Spermatophyta</taxon>
        <taxon>Magnoliopsida</taxon>
        <taxon>eudicotyledons</taxon>
        <taxon>Gunneridae</taxon>
        <taxon>Pentapetalae</taxon>
        <taxon>asterids</taxon>
        <taxon>campanulids</taxon>
        <taxon>Asterales</taxon>
        <taxon>Asteraceae</taxon>
        <taxon>Asteroideae</taxon>
        <taxon>Heliantheae alliance</taxon>
        <taxon>Heliantheae</taxon>
        <taxon>Helianthus</taxon>
    </lineage>
</organism>
<gene>
    <name evidence="1" type="ORF">HanXRQr2_Chr03g0131671</name>
</gene>
<dbReference type="EMBL" id="MNCJ02000318">
    <property type="protein sequence ID" value="KAF5816194.1"/>
    <property type="molecule type" value="Genomic_DNA"/>
</dbReference>
<evidence type="ECO:0000313" key="1">
    <source>
        <dbReference type="EMBL" id="KAF5816194.1"/>
    </source>
</evidence>